<dbReference type="EMBL" id="CAADFS010000032">
    <property type="protein sequence ID" value="VFK46508.1"/>
    <property type="molecule type" value="Genomic_DNA"/>
</dbReference>
<dbReference type="PRINTS" id="PR01021">
    <property type="entry name" value="OMPADOMAIN"/>
</dbReference>
<keyword evidence="2 4" id="KW-0472">Membrane</keyword>
<evidence type="ECO:0000256" key="4">
    <source>
        <dbReference type="PROSITE-ProRule" id="PRU00473"/>
    </source>
</evidence>
<evidence type="ECO:0000313" key="7">
    <source>
        <dbReference type="EMBL" id="VFK38477.1"/>
    </source>
</evidence>
<dbReference type="PANTHER" id="PTHR30329:SF21">
    <property type="entry name" value="LIPOPROTEIN YIAD-RELATED"/>
    <property type="match status" value="1"/>
</dbReference>
<feature type="domain" description="OmpA-like" evidence="6">
    <location>
        <begin position="129"/>
        <end position="244"/>
    </location>
</feature>
<dbReference type="GO" id="GO:0009279">
    <property type="term" value="C:cell outer membrane"/>
    <property type="evidence" value="ECO:0007669"/>
    <property type="project" value="UniProtKB-SubCell"/>
</dbReference>
<keyword evidence="5" id="KW-0732">Signal</keyword>
<dbReference type="PROSITE" id="PS51123">
    <property type="entry name" value="OMPA_2"/>
    <property type="match status" value="1"/>
</dbReference>
<name>A0A450YAC2_9GAMM</name>
<evidence type="ECO:0000256" key="1">
    <source>
        <dbReference type="ARBA" id="ARBA00004442"/>
    </source>
</evidence>
<dbReference type="InterPro" id="IPR050330">
    <property type="entry name" value="Bact_OuterMem_StrucFunc"/>
</dbReference>
<dbReference type="PANTHER" id="PTHR30329">
    <property type="entry name" value="STATOR ELEMENT OF FLAGELLAR MOTOR COMPLEX"/>
    <property type="match status" value="1"/>
</dbReference>
<sequence>MKSLRNVLLILLAPLVMSGCATTGGNSTVCTIVGGVTGGAIGATAEKAIWSVPGAIAGAVLGYALCQEGDADGDGVPDSKDLCKKTPPNTKVNKDGCSDFDKDGVFNNKDQCPNTPPGIKVDKKGCAICGQIIANLPGDVSFGSDKCNLNEDAKGSLGIVIKALKGTNTQVDIEGHTDSTGSDKHNLALSQCRANSVKDYLVSSGIGGSNITTIGKGETFPKASNETEAGRAENRRAKIIVTCK</sequence>
<feature type="signal peptide" evidence="5">
    <location>
        <begin position="1"/>
        <end position="23"/>
    </location>
</feature>
<dbReference type="CDD" id="cd07185">
    <property type="entry name" value="OmpA_C-like"/>
    <property type="match status" value="1"/>
</dbReference>
<evidence type="ECO:0000256" key="3">
    <source>
        <dbReference type="ARBA" id="ARBA00023237"/>
    </source>
</evidence>
<accession>A0A450YAC2</accession>
<dbReference type="InterPro" id="IPR006664">
    <property type="entry name" value="OMP_bac"/>
</dbReference>
<dbReference type="InterPro" id="IPR036737">
    <property type="entry name" value="OmpA-like_sf"/>
</dbReference>
<dbReference type="Gene3D" id="3.30.1330.60">
    <property type="entry name" value="OmpA-like domain"/>
    <property type="match status" value="1"/>
</dbReference>
<dbReference type="InterPro" id="IPR003367">
    <property type="entry name" value="Thrombospondin_3-like_rpt"/>
</dbReference>
<dbReference type="GO" id="GO:0007155">
    <property type="term" value="P:cell adhesion"/>
    <property type="evidence" value="ECO:0007669"/>
    <property type="project" value="InterPro"/>
</dbReference>
<feature type="chain" id="PRO_5033432738" evidence="5">
    <location>
        <begin position="24"/>
        <end position="244"/>
    </location>
</feature>
<dbReference type="EMBL" id="CAADFT010000002">
    <property type="protein sequence ID" value="VFK38477.1"/>
    <property type="molecule type" value="Genomic_DNA"/>
</dbReference>
<evidence type="ECO:0000256" key="2">
    <source>
        <dbReference type="ARBA" id="ARBA00023136"/>
    </source>
</evidence>
<organism evidence="7">
    <name type="scientific">Candidatus Kentrum sp. TC</name>
    <dbReference type="NCBI Taxonomy" id="2126339"/>
    <lineage>
        <taxon>Bacteria</taxon>
        <taxon>Pseudomonadati</taxon>
        <taxon>Pseudomonadota</taxon>
        <taxon>Gammaproteobacteria</taxon>
        <taxon>Candidatus Kentrum</taxon>
    </lineage>
</organism>
<protein>
    <submittedName>
        <fullName evidence="7">OmpA-OmpF porin, OOP family</fullName>
    </submittedName>
</protein>
<evidence type="ECO:0000259" key="6">
    <source>
        <dbReference type="PROSITE" id="PS51123"/>
    </source>
</evidence>
<dbReference type="Pfam" id="PF02412">
    <property type="entry name" value="TSP_3"/>
    <property type="match status" value="2"/>
</dbReference>
<evidence type="ECO:0000313" key="8">
    <source>
        <dbReference type="EMBL" id="VFK46508.1"/>
    </source>
</evidence>
<dbReference type="Pfam" id="PF00691">
    <property type="entry name" value="OmpA"/>
    <property type="match status" value="1"/>
</dbReference>
<proteinExistence type="predicted"/>
<gene>
    <name evidence="8" type="ORF">BECKTC1821D_GA0114238_10329</name>
    <name evidence="7" type="ORF">BECKTC1821E_GA0114239_100296</name>
</gene>
<reference evidence="7" key="1">
    <citation type="submission" date="2019-02" db="EMBL/GenBank/DDBJ databases">
        <authorList>
            <person name="Gruber-Vodicka R. H."/>
            <person name="Seah K. B. B."/>
        </authorList>
    </citation>
    <scope>NUCLEOTIDE SEQUENCE</scope>
    <source>
        <strain evidence="8">BECK_BZ123</strain>
        <strain evidence="7">BECK_BZ125</strain>
    </source>
</reference>
<keyword evidence="3" id="KW-0998">Cell outer membrane</keyword>
<dbReference type="GO" id="GO:0005509">
    <property type="term" value="F:calcium ion binding"/>
    <property type="evidence" value="ECO:0007669"/>
    <property type="project" value="InterPro"/>
</dbReference>
<evidence type="ECO:0000256" key="5">
    <source>
        <dbReference type="SAM" id="SignalP"/>
    </source>
</evidence>
<dbReference type="PROSITE" id="PS51257">
    <property type="entry name" value="PROKAR_LIPOPROTEIN"/>
    <property type="match status" value="1"/>
</dbReference>
<dbReference type="AlphaFoldDB" id="A0A450YAC2"/>
<comment type="subcellular location">
    <subcellularLocation>
        <location evidence="1">Cell outer membrane</location>
    </subcellularLocation>
</comment>
<dbReference type="InterPro" id="IPR006665">
    <property type="entry name" value="OmpA-like"/>
</dbReference>
<dbReference type="SUPFAM" id="SSF103088">
    <property type="entry name" value="OmpA-like"/>
    <property type="match status" value="1"/>
</dbReference>